<dbReference type="SUPFAM" id="SSF53067">
    <property type="entry name" value="Actin-like ATPase domain"/>
    <property type="match status" value="1"/>
</dbReference>
<dbReference type="GO" id="GO:0061711">
    <property type="term" value="F:tRNA N(6)-L-threonylcarbamoyladenine synthase activity"/>
    <property type="evidence" value="ECO:0007669"/>
    <property type="project" value="UniProtKB-EC"/>
</dbReference>
<dbReference type="PANTHER" id="PTHR11735">
    <property type="entry name" value="TRNA N6-ADENOSINE THREONYLCARBAMOYLTRANSFERASE"/>
    <property type="match status" value="1"/>
</dbReference>
<protein>
    <recommendedName>
        <fullName evidence="9">tRNA N6-adenosine threonylcarbamoyltransferase</fullName>
        <ecNumber evidence="9">2.3.1.234</ecNumber>
    </recommendedName>
    <alternativeName>
        <fullName evidence="9">N6-L-threonylcarbamoyladenine synthase</fullName>
        <shortName evidence="9">t(6)A synthase</shortName>
    </alternativeName>
    <alternativeName>
        <fullName evidence="9">t(6)A37 threonylcarbamoyladenosine biosynthesis protein Kae1</fullName>
    </alternativeName>
    <alternativeName>
        <fullName evidence="9">tRNA threonylcarbamoyladenosine biosynthesis protein Kae1</fullName>
    </alternativeName>
</protein>
<comment type="subcellular location">
    <subcellularLocation>
        <location evidence="1 9">Cytoplasm</location>
    </subcellularLocation>
</comment>
<feature type="binding site" evidence="9">
    <location>
        <begin position="128"/>
        <end position="132"/>
    </location>
    <ligand>
        <name>substrate</name>
    </ligand>
</feature>
<feature type="binding site" evidence="9">
    <location>
        <position position="177"/>
    </location>
    <ligand>
        <name>substrate</name>
    </ligand>
</feature>
<evidence type="ECO:0000256" key="9">
    <source>
        <dbReference type="HAMAP-Rule" id="MF_01446"/>
    </source>
</evidence>
<organism evidence="11">
    <name type="scientific">uncultured marine group II/III euryarchaeote KM3_149_F06</name>
    <dbReference type="NCBI Taxonomy" id="1457885"/>
    <lineage>
        <taxon>Archaea</taxon>
        <taxon>Methanobacteriati</taxon>
        <taxon>Methanobacteriota</taxon>
        <taxon>environmental samples</taxon>
    </lineage>
</organism>
<dbReference type="InterPro" id="IPR043129">
    <property type="entry name" value="ATPase_NBD"/>
</dbReference>
<evidence type="ECO:0000259" key="10">
    <source>
        <dbReference type="Pfam" id="PF00814"/>
    </source>
</evidence>
<dbReference type="GO" id="GO:0000408">
    <property type="term" value="C:EKC/KEOPS complex"/>
    <property type="evidence" value="ECO:0007669"/>
    <property type="project" value="InterPro"/>
</dbReference>
<gene>
    <name evidence="11" type="primary">KAE1</name>
    <name evidence="9" type="synonym">kae1</name>
    <name evidence="11" type="synonym">OSGEP</name>
</gene>
<keyword evidence="3 9" id="KW-0808">Transferase</keyword>
<dbReference type="GO" id="GO:0002949">
    <property type="term" value="P:tRNA threonylcarbamoyladenosine modification"/>
    <property type="evidence" value="ECO:0007669"/>
    <property type="project" value="UniProtKB-UniRule"/>
</dbReference>
<dbReference type="InterPro" id="IPR017861">
    <property type="entry name" value="KAE1/TsaD"/>
</dbReference>
<evidence type="ECO:0000256" key="1">
    <source>
        <dbReference type="ARBA" id="ARBA00004496"/>
    </source>
</evidence>
<keyword evidence="5 9" id="KW-0479">Metal-binding</keyword>
<dbReference type="Gene3D" id="3.30.420.40">
    <property type="match status" value="2"/>
</dbReference>
<dbReference type="NCBIfam" id="TIGR03722">
    <property type="entry name" value="arch_KAE1"/>
    <property type="match status" value="1"/>
</dbReference>
<feature type="binding site" evidence="9">
    <location>
        <position position="108"/>
    </location>
    <ligand>
        <name>Fe cation</name>
        <dbReference type="ChEBI" id="CHEBI:24875"/>
    </ligand>
</feature>
<feature type="binding site" evidence="9">
    <location>
        <position position="256"/>
    </location>
    <ligand>
        <name>substrate</name>
    </ligand>
</feature>
<evidence type="ECO:0000256" key="7">
    <source>
        <dbReference type="ARBA" id="ARBA00023315"/>
    </source>
</evidence>
<dbReference type="FunFam" id="3.30.420.40:FF:000038">
    <property type="entry name" value="Probable tRNA N6-adenosine threonylcarbamoyltransferase"/>
    <property type="match status" value="1"/>
</dbReference>
<evidence type="ECO:0000256" key="3">
    <source>
        <dbReference type="ARBA" id="ARBA00022679"/>
    </source>
</evidence>
<dbReference type="Pfam" id="PF00814">
    <property type="entry name" value="TsaD"/>
    <property type="match status" value="1"/>
</dbReference>
<evidence type="ECO:0000313" key="11">
    <source>
        <dbReference type="EMBL" id="AIF01507.1"/>
    </source>
</evidence>
<feature type="domain" description="Gcp-like" evidence="10">
    <location>
        <begin position="25"/>
        <end position="291"/>
    </location>
</feature>
<dbReference type="InterPro" id="IPR000905">
    <property type="entry name" value="Gcp-like_dom"/>
</dbReference>
<name>A0A075GHX8_9EURY</name>
<dbReference type="EC" id="2.3.1.234" evidence="9"/>
<accession>A0A075GHX8</accession>
<keyword evidence="7 9" id="KW-0012">Acyltransferase</keyword>
<dbReference type="AlphaFoldDB" id="A0A075GHX8"/>
<dbReference type="PRINTS" id="PR00789">
    <property type="entry name" value="OSIALOPTASE"/>
</dbReference>
<evidence type="ECO:0000256" key="5">
    <source>
        <dbReference type="ARBA" id="ARBA00022723"/>
    </source>
</evidence>
<sequence length="327" mass="36014">MVIVLGIECTAHTFGVGVSRNRRILSNVRDMYKPTKGGIIPIESAKHHKDVSEFVYEDSLNKAKISEKDISVIAFSNAPGLAPCLIEGMKFAKMKAEALDVPLVPVNHCIAHLEIGKSRGAKDPILLYASGANTQIISLVSGKYRVFGETLDSGIGNFIDTFARHVGIPFPGGPEIEKKAKSGKYIELPYSIKGMDVSFSGMLTKLKRLYDSGKKLEDLSFSLQETAFAMLVESAERALAHTEKNELVLGGGVACNQRLQEMCRIMCKERGAKFFCPAKEFLVDNGAMIAYTGELMFARGIKIFPKDFGKIDIAPRERTDEVEVKWK</sequence>
<dbReference type="GO" id="GO:0005506">
    <property type="term" value="F:iron ion binding"/>
    <property type="evidence" value="ECO:0007669"/>
    <property type="project" value="UniProtKB-UniRule"/>
</dbReference>
<dbReference type="InterPro" id="IPR034680">
    <property type="entry name" value="Kae1_archaea_euk"/>
</dbReference>
<dbReference type="EMBL" id="KF900623">
    <property type="protein sequence ID" value="AIF01507.1"/>
    <property type="molecule type" value="Genomic_DNA"/>
</dbReference>
<comment type="catalytic activity">
    <reaction evidence="8 9">
        <text>L-threonylcarbamoyladenylate + adenosine(37) in tRNA = N(6)-L-threonylcarbamoyladenosine(37) in tRNA + AMP + H(+)</text>
        <dbReference type="Rhea" id="RHEA:37059"/>
        <dbReference type="Rhea" id="RHEA-COMP:10162"/>
        <dbReference type="Rhea" id="RHEA-COMP:10163"/>
        <dbReference type="ChEBI" id="CHEBI:15378"/>
        <dbReference type="ChEBI" id="CHEBI:73682"/>
        <dbReference type="ChEBI" id="CHEBI:74411"/>
        <dbReference type="ChEBI" id="CHEBI:74418"/>
        <dbReference type="ChEBI" id="CHEBI:456215"/>
        <dbReference type="EC" id="2.3.1.234"/>
    </reaction>
</comment>
<dbReference type="NCBIfam" id="TIGR00329">
    <property type="entry name" value="gcp_kae1"/>
    <property type="match status" value="1"/>
</dbReference>
<feature type="binding site" evidence="9">
    <location>
        <position position="284"/>
    </location>
    <ligand>
        <name>Fe cation</name>
        <dbReference type="ChEBI" id="CHEBI:24875"/>
    </ligand>
</feature>
<reference evidence="11" key="1">
    <citation type="journal article" date="2014" name="Genome Biol. Evol.">
        <title>Pangenome evidence for extensive interdomain horizontal transfer affecting lineage core and shell genes in uncultured planktonic thaumarchaeota and euryarchaeota.</title>
        <authorList>
            <person name="Deschamps P."/>
            <person name="Zivanovic Y."/>
            <person name="Moreira D."/>
            <person name="Rodriguez-Valera F."/>
            <person name="Lopez-Garcia P."/>
        </authorList>
    </citation>
    <scope>NUCLEOTIDE SEQUENCE</scope>
</reference>
<evidence type="ECO:0000256" key="2">
    <source>
        <dbReference type="ARBA" id="ARBA00022490"/>
    </source>
</evidence>
<dbReference type="GO" id="GO:0005737">
    <property type="term" value="C:cytoplasm"/>
    <property type="evidence" value="ECO:0007669"/>
    <property type="project" value="UniProtKB-SubCell"/>
</dbReference>
<keyword evidence="6 9" id="KW-0408">Iron</keyword>
<comment type="function">
    <text evidence="9">Required for the formation of a threonylcarbamoyl group on adenosine at position 37 (t(6)A37) in tRNAs that read codons beginning with adenine. Is a component of the KEOPS complex that is probably involved in the transfer of the threonylcarbamoyl moiety of threonylcarbamoyl-AMP (TC-AMP) to the N6 group of A37. Kae1 likely plays a direct catalytic role in this reaction, but requires other protein(s) of the complex to fulfill this activity.</text>
</comment>
<feature type="binding site" evidence="9">
    <location>
        <position position="160"/>
    </location>
    <ligand>
        <name>substrate</name>
    </ligand>
</feature>
<comment type="cofactor">
    <cofactor evidence="9">
        <name>Fe(2+)</name>
        <dbReference type="ChEBI" id="CHEBI:29033"/>
    </cofactor>
    <text evidence="9">Binds 1 Fe(2+) ion per subunit.</text>
</comment>
<evidence type="ECO:0000256" key="4">
    <source>
        <dbReference type="ARBA" id="ARBA00022694"/>
    </source>
</evidence>
<feature type="binding site" evidence="9">
    <location>
        <position position="173"/>
    </location>
    <ligand>
        <name>substrate</name>
    </ligand>
</feature>
<keyword evidence="4 9" id="KW-0819">tRNA processing</keyword>
<keyword evidence="2 9" id="KW-0963">Cytoplasm</keyword>
<dbReference type="HAMAP" id="MF_01446">
    <property type="entry name" value="Kae1"/>
    <property type="match status" value="1"/>
</dbReference>
<evidence type="ECO:0000256" key="6">
    <source>
        <dbReference type="ARBA" id="ARBA00023004"/>
    </source>
</evidence>
<comment type="similarity">
    <text evidence="9">Belongs to the KAE1 / TsaD family.</text>
</comment>
<evidence type="ECO:0000256" key="8">
    <source>
        <dbReference type="ARBA" id="ARBA00048117"/>
    </source>
</evidence>
<feature type="binding site" evidence="9">
    <location>
        <position position="112"/>
    </location>
    <ligand>
        <name>Fe cation</name>
        <dbReference type="ChEBI" id="CHEBI:24875"/>
    </ligand>
</feature>
<dbReference type="PANTHER" id="PTHR11735:SF14">
    <property type="entry name" value="TRNA N6-ADENOSINE THREONYLCARBAMOYLTRANSFERASE"/>
    <property type="match status" value="1"/>
</dbReference>
<feature type="binding site" evidence="9">
    <location>
        <position position="128"/>
    </location>
    <ligand>
        <name>Fe cation</name>
        <dbReference type="ChEBI" id="CHEBI:24875"/>
    </ligand>
</feature>
<comment type="subunit">
    <text evidence="9">Monomer. Component of the KEOPS complex that consists of Kae1, Bud32, Cgi121 and Pcc1; the whole complex dimerizes.</text>
</comment>
<proteinExistence type="inferred from homology"/>